<dbReference type="EMBL" id="BOOH01000054">
    <property type="protein sequence ID" value="GIH79963.1"/>
    <property type="molecule type" value="Genomic_DNA"/>
</dbReference>
<evidence type="ECO:0000313" key="2">
    <source>
        <dbReference type="Proteomes" id="UP000616724"/>
    </source>
</evidence>
<evidence type="ECO:0000313" key="1">
    <source>
        <dbReference type="EMBL" id="GIH79963.1"/>
    </source>
</evidence>
<comment type="caution">
    <text evidence="1">The sequence shown here is derived from an EMBL/GenBank/DDBJ whole genome shotgun (WGS) entry which is preliminary data.</text>
</comment>
<accession>A0A8J3RXI5</accession>
<keyword evidence="2" id="KW-1185">Reference proteome</keyword>
<dbReference type="Proteomes" id="UP000616724">
    <property type="component" value="Unassembled WGS sequence"/>
</dbReference>
<proteinExistence type="predicted"/>
<protein>
    <submittedName>
        <fullName evidence="1">Uncharacterized protein</fullName>
    </submittedName>
</protein>
<gene>
    <name evidence="1" type="ORF">Plo01_63920</name>
</gene>
<dbReference type="AlphaFoldDB" id="A0A8J3RXI5"/>
<sequence>MDRSRTAAHFDDRALLRPHGLIGSSAMQAGFPVLAGVFRACATEFGVNLADPMAELGTEQRCAQALVRAGFTDVRMAAESVRLPRTDEAQLWRLLSRSPHYPGLRTLGSGEPAGLEARFTFEARRAVDRDAVAALTAPVVYAFG</sequence>
<organism evidence="1 2">
    <name type="scientific">Planobispora longispora</name>
    <dbReference type="NCBI Taxonomy" id="28887"/>
    <lineage>
        <taxon>Bacteria</taxon>
        <taxon>Bacillati</taxon>
        <taxon>Actinomycetota</taxon>
        <taxon>Actinomycetes</taxon>
        <taxon>Streptosporangiales</taxon>
        <taxon>Streptosporangiaceae</taxon>
        <taxon>Planobispora</taxon>
    </lineage>
</organism>
<reference evidence="1 2" key="1">
    <citation type="submission" date="2021-01" db="EMBL/GenBank/DDBJ databases">
        <title>Whole genome shotgun sequence of Planobispora longispora NBRC 13918.</title>
        <authorList>
            <person name="Komaki H."/>
            <person name="Tamura T."/>
        </authorList>
    </citation>
    <scope>NUCLEOTIDE SEQUENCE [LARGE SCALE GENOMIC DNA]</scope>
    <source>
        <strain evidence="1 2">NBRC 13918</strain>
    </source>
</reference>
<name>A0A8J3RXI5_9ACTN</name>